<evidence type="ECO:0000313" key="2">
    <source>
        <dbReference type="Proteomes" id="UP001278500"/>
    </source>
</evidence>
<comment type="caution">
    <text evidence="1">The sequence shown here is derived from an EMBL/GenBank/DDBJ whole genome shotgun (WGS) entry which is preliminary data.</text>
</comment>
<keyword evidence="2" id="KW-1185">Reference proteome</keyword>
<reference evidence="1" key="2">
    <citation type="submission" date="2023-06" db="EMBL/GenBank/DDBJ databases">
        <authorList>
            <consortium name="Lawrence Berkeley National Laboratory"/>
            <person name="Haridas S."/>
            <person name="Hensen N."/>
            <person name="Bonometti L."/>
            <person name="Westerberg I."/>
            <person name="Brannstrom I.O."/>
            <person name="Guillou S."/>
            <person name="Cros-Aarteil S."/>
            <person name="Calhoun S."/>
            <person name="Kuo A."/>
            <person name="Mondo S."/>
            <person name="Pangilinan J."/>
            <person name="Riley R."/>
            <person name="Labutti K."/>
            <person name="Andreopoulos B."/>
            <person name="Lipzen A."/>
            <person name="Chen C."/>
            <person name="Yanf M."/>
            <person name="Daum C."/>
            <person name="Ng V."/>
            <person name="Clum A."/>
            <person name="Steindorff A."/>
            <person name="Ohm R."/>
            <person name="Martin F."/>
            <person name="Silar P."/>
            <person name="Natvig D."/>
            <person name="Lalanne C."/>
            <person name="Gautier V."/>
            <person name="Ament-Velasquez S.L."/>
            <person name="Kruys A."/>
            <person name="Hutchinson M.I."/>
            <person name="Powell A.J."/>
            <person name="Barry K."/>
            <person name="Miller A.N."/>
            <person name="Grigoriev I.V."/>
            <person name="Debuchy R."/>
            <person name="Gladieux P."/>
            <person name="Thoren M.H."/>
            <person name="Johannesson H."/>
        </authorList>
    </citation>
    <scope>NUCLEOTIDE SEQUENCE</scope>
    <source>
        <strain evidence="1">CBS 560.94</strain>
    </source>
</reference>
<accession>A0AAE0JRQ0</accession>
<dbReference type="GeneID" id="87868497"/>
<dbReference type="EMBL" id="JAUEPP010000001">
    <property type="protein sequence ID" value="KAK3356280.1"/>
    <property type="molecule type" value="Genomic_DNA"/>
</dbReference>
<proteinExistence type="predicted"/>
<dbReference type="AlphaFoldDB" id="A0AAE0JRQ0"/>
<dbReference type="Proteomes" id="UP001278500">
    <property type="component" value="Unassembled WGS sequence"/>
</dbReference>
<organism evidence="1 2">
    <name type="scientific">Neurospora tetraspora</name>
    <dbReference type="NCBI Taxonomy" id="94610"/>
    <lineage>
        <taxon>Eukaryota</taxon>
        <taxon>Fungi</taxon>
        <taxon>Dikarya</taxon>
        <taxon>Ascomycota</taxon>
        <taxon>Pezizomycotina</taxon>
        <taxon>Sordariomycetes</taxon>
        <taxon>Sordariomycetidae</taxon>
        <taxon>Sordariales</taxon>
        <taxon>Sordariaceae</taxon>
        <taxon>Neurospora</taxon>
    </lineage>
</organism>
<name>A0AAE0JRQ0_9PEZI</name>
<gene>
    <name evidence="1" type="ORF">B0H65DRAFT_73738</name>
</gene>
<dbReference type="RefSeq" id="XP_062687657.1">
    <property type="nucleotide sequence ID" value="XM_062831343.1"/>
</dbReference>
<evidence type="ECO:0000313" key="1">
    <source>
        <dbReference type="EMBL" id="KAK3356280.1"/>
    </source>
</evidence>
<protein>
    <submittedName>
        <fullName evidence="1">Uncharacterized protein</fullName>
    </submittedName>
</protein>
<sequence>MTFRHVGLLITILYGLSYLWRYESCHRISWQEEMCLCSHGDGVSKRRSSLDGLHLRHPFLLDTVVSAFTNENPYVFYLATVSKSLMALNSQKGVQSGKTDAVKLMEKWITKSTSSALFSEGAVASEISLDFRAPPDGRE</sequence>
<reference evidence="1" key="1">
    <citation type="journal article" date="2023" name="Mol. Phylogenet. Evol.">
        <title>Genome-scale phylogeny and comparative genomics of the fungal order Sordariales.</title>
        <authorList>
            <person name="Hensen N."/>
            <person name="Bonometti L."/>
            <person name="Westerberg I."/>
            <person name="Brannstrom I.O."/>
            <person name="Guillou S."/>
            <person name="Cros-Aarteil S."/>
            <person name="Calhoun S."/>
            <person name="Haridas S."/>
            <person name="Kuo A."/>
            <person name="Mondo S."/>
            <person name="Pangilinan J."/>
            <person name="Riley R."/>
            <person name="LaButti K."/>
            <person name="Andreopoulos B."/>
            <person name="Lipzen A."/>
            <person name="Chen C."/>
            <person name="Yan M."/>
            <person name="Daum C."/>
            <person name="Ng V."/>
            <person name="Clum A."/>
            <person name="Steindorff A."/>
            <person name="Ohm R.A."/>
            <person name="Martin F."/>
            <person name="Silar P."/>
            <person name="Natvig D.O."/>
            <person name="Lalanne C."/>
            <person name="Gautier V."/>
            <person name="Ament-Velasquez S.L."/>
            <person name="Kruys A."/>
            <person name="Hutchinson M.I."/>
            <person name="Powell A.J."/>
            <person name="Barry K."/>
            <person name="Miller A.N."/>
            <person name="Grigoriev I.V."/>
            <person name="Debuchy R."/>
            <person name="Gladieux P."/>
            <person name="Hiltunen Thoren M."/>
            <person name="Johannesson H."/>
        </authorList>
    </citation>
    <scope>NUCLEOTIDE SEQUENCE</scope>
    <source>
        <strain evidence="1">CBS 560.94</strain>
    </source>
</reference>